<sequence>MEIKYSMGRENPELIQQAFAIRKQVFTDEQGFDAEIDIDEYDDIALHVLIFDGEKPIGVLRAVPMDNNMLKVGRVAVLKAYRGKGIGRKVMEFIEDYGRKNGIVAIGLSSQCHAQPFYESLGYQARGEIYLEEGAEHIFMTLDLAK</sequence>
<reference evidence="2" key="1">
    <citation type="submission" date="2013-07" db="EMBL/GenBank/DDBJ databases">
        <title>Sub-species coevolution in mutualistic symbiosis.</title>
        <authorList>
            <person name="Murfin K."/>
            <person name="Klassen J."/>
            <person name="Lee M."/>
            <person name="Forst S."/>
            <person name="Stock P."/>
            <person name="Goodrich-Blair H."/>
        </authorList>
    </citation>
    <scope>NUCLEOTIDE SEQUENCE [LARGE SCALE GENOMIC DNA]</scope>
    <source>
        <strain evidence="2">Intermedium</strain>
    </source>
</reference>
<evidence type="ECO:0000313" key="3">
    <source>
        <dbReference type="Proteomes" id="UP000028480"/>
    </source>
</evidence>
<comment type="caution">
    <text evidence="2">The sequence shown here is derived from an EMBL/GenBank/DDBJ whole genome shotgun (WGS) entry which is preliminary data.</text>
</comment>
<dbReference type="InterPro" id="IPR000182">
    <property type="entry name" value="GNAT_dom"/>
</dbReference>
<dbReference type="GO" id="GO:0008080">
    <property type="term" value="F:N-acetyltransferase activity"/>
    <property type="evidence" value="ECO:0007669"/>
    <property type="project" value="TreeGrafter"/>
</dbReference>
<dbReference type="InterPro" id="IPR016181">
    <property type="entry name" value="Acyl_CoA_acyltransferase"/>
</dbReference>
<dbReference type="HOGENOM" id="CLU_056607_6_1_6"/>
<accession>A0A077QM07</accession>
<dbReference type="AlphaFoldDB" id="A0A077QM07"/>
<dbReference type="PROSITE" id="PS51186">
    <property type="entry name" value="GNAT"/>
    <property type="match status" value="1"/>
</dbReference>
<dbReference type="EMBL" id="CBTB010000230">
    <property type="protein sequence ID" value="CDH34370.1"/>
    <property type="molecule type" value="Genomic_DNA"/>
</dbReference>
<keyword evidence="2" id="KW-0808">Transferase</keyword>
<organism evidence="2 3">
    <name type="scientific">Xenorhabdus bovienii str. Intermedium</name>
    <dbReference type="NCBI Taxonomy" id="1379677"/>
    <lineage>
        <taxon>Bacteria</taxon>
        <taxon>Pseudomonadati</taxon>
        <taxon>Pseudomonadota</taxon>
        <taxon>Gammaproteobacteria</taxon>
        <taxon>Enterobacterales</taxon>
        <taxon>Morganellaceae</taxon>
        <taxon>Xenorhabdus</taxon>
    </lineage>
</organism>
<dbReference type="EC" id="2.3.1.-" evidence="2"/>
<name>A0A077QM07_XENBV</name>
<dbReference type="CDD" id="cd04301">
    <property type="entry name" value="NAT_SF"/>
    <property type="match status" value="1"/>
</dbReference>
<proteinExistence type="predicted"/>
<dbReference type="PANTHER" id="PTHR13355">
    <property type="entry name" value="GLUCOSAMINE 6-PHOSPHATE N-ACETYLTRANSFERASE"/>
    <property type="match status" value="1"/>
</dbReference>
<keyword evidence="2" id="KW-0012">Acyltransferase</keyword>
<evidence type="ECO:0000313" key="2">
    <source>
        <dbReference type="EMBL" id="CDH34370.1"/>
    </source>
</evidence>
<dbReference type="SUPFAM" id="SSF55729">
    <property type="entry name" value="Acyl-CoA N-acyltransferases (Nat)"/>
    <property type="match status" value="1"/>
</dbReference>
<evidence type="ECO:0000259" key="1">
    <source>
        <dbReference type="PROSITE" id="PS51186"/>
    </source>
</evidence>
<dbReference type="Gene3D" id="3.40.630.30">
    <property type="match status" value="1"/>
</dbReference>
<protein>
    <submittedName>
        <fullName evidence="2">Putative acetyl transferase</fullName>
        <ecNumber evidence="2">2.3.1.-</ecNumber>
    </submittedName>
</protein>
<feature type="domain" description="N-acetyltransferase" evidence="1">
    <location>
        <begin position="5"/>
        <end position="145"/>
    </location>
</feature>
<dbReference type="Proteomes" id="UP000028480">
    <property type="component" value="Unassembled WGS sequence"/>
</dbReference>
<gene>
    <name evidence="2" type="ORF">XBI1_3050001</name>
</gene>
<dbReference type="InterPro" id="IPR039143">
    <property type="entry name" value="GNPNAT1-like"/>
</dbReference>
<dbReference type="Pfam" id="PF13673">
    <property type="entry name" value="Acetyltransf_10"/>
    <property type="match status" value="1"/>
</dbReference>
<dbReference type="RefSeq" id="WP_038190753.1">
    <property type="nucleotide sequence ID" value="NZ_CAWLWA010000211.1"/>
</dbReference>